<gene>
    <name evidence="2" type="ORF">GCM10011487_16240</name>
</gene>
<dbReference type="SUPFAM" id="SSF53850">
    <property type="entry name" value="Periplasmic binding protein-like II"/>
    <property type="match status" value="1"/>
</dbReference>
<organism evidence="2 3">
    <name type="scientific">Steroidobacter agaridevorans</name>
    <dbReference type="NCBI Taxonomy" id="2695856"/>
    <lineage>
        <taxon>Bacteria</taxon>
        <taxon>Pseudomonadati</taxon>
        <taxon>Pseudomonadota</taxon>
        <taxon>Gammaproteobacteria</taxon>
        <taxon>Steroidobacterales</taxon>
        <taxon>Steroidobacteraceae</taxon>
        <taxon>Steroidobacter</taxon>
    </lineage>
</organism>
<keyword evidence="1" id="KW-0732">Signal</keyword>
<dbReference type="Gene3D" id="3.40.190.10">
    <property type="entry name" value="Periplasmic binding protein-like II"/>
    <property type="match status" value="1"/>
</dbReference>
<dbReference type="RefSeq" id="WP_161811275.1">
    <property type="nucleotide sequence ID" value="NZ_BLJN01000001.1"/>
</dbReference>
<comment type="caution">
    <text evidence="2">The sequence shown here is derived from an EMBL/GenBank/DDBJ whole genome shotgun (WGS) entry which is preliminary data.</text>
</comment>
<feature type="chain" id="PRO_5032853178" evidence="1">
    <location>
        <begin position="23"/>
        <end position="140"/>
    </location>
</feature>
<accession>A0A829Y8K3</accession>
<keyword evidence="3" id="KW-1185">Reference proteome</keyword>
<proteinExistence type="predicted"/>
<name>A0A829Y8K3_9GAMM</name>
<evidence type="ECO:0000313" key="2">
    <source>
        <dbReference type="EMBL" id="GFE79624.1"/>
    </source>
</evidence>
<dbReference type="EMBL" id="BLJN01000001">
    <property type="protein sequence ID" value="GFE79624.1"/>
    <property type="molecule type" value="Genomic_DNA"/>
</dbReference>
<evidence type="ECO:0000313" key="3">
    <source>
        <dbReference type="Proteomes" id="UP000445000"/>
    </source>
</evidence>
<feature type="signal peptide" evidence="1">
    <location>
        <begin position="1"/>
        <end position="22"/>
    </location>
</feature>
<evidence type="ECO:0000256" key="1">
    <source>
        <dbReference type="SAM" id="SignalP"/>
    </source>
</evidence>
<reference evidence="3" key="1">
    <citation type="submission" date="2020-01" db="EMBL/GenBank/DDBJ databases">
        <title>'Steroidobacter agaridevorans' sp. nov., agar-degrading bacteria isolated from rhizosphere soils.</title>
        <authorList>
            <person name="Ikenaga M."/>
            <person name="Kataoka M."/>
            <person name="Murouchi A."/>
            <person name="Katsuragi S."/>
            <person name="Sakai M."/>
        </authorList>
    </citation>
    <scope>NUCLEOTIDE SEQUENCE [LARGE SCALE GENOMIC DNA]</scope>
    <source>
        <strain evidence="3">YU21-B</strain>
    </source>
</reference>
<dbReference type="AlphaFoldDB" id="A0A829Y8K3"/>
<protein>
    <submittedName>
        <fullName evidence="2">ABC transporter substrate-binding protein</fullName>
    </submittedName>
</protein>
<sequence>MRSLKSILSVCALTLAAAGANAEVVVIVNPKNPAASLSAEQVAALYLGNSSTFPEGGAATLADQSESAAVRGTFYEKATGRSAAQAKATWARLTFTGKGTPPKELKSDADVKAFVASDPKAIGYVDSSAVDGSVKAVLKL</sequence>
<dbReference type="Proteomes" id="UP000445000">
    <property type="component" value="Unassembled WGS sequence"/>
</dbReference>